<dbReference type="PANTHER" id="PTHR35007:SF2">
    <property type="entry name" value="PILUS ASSEMBLE PROTEIN"/>
    <property type="match status" value="1"/>
</dbReference>
<dbReference type="Proteomes" id="UP000562352">
    <property type="component" value="Unassembled WGS sequence"/>
</dbReference>
<evidence type="ECO:0000313" key="2">
    <source>
        <dbReference type="EMBL" id="MBB5968008.1"/>
    </source>
</evidence>
<evidence type="ECO:0000256" key="1">
    <source>
        <dbReference type="SAM" id="Phobius"/>
    </source>
</evidence>
<sequence length="70" mass="7743">MQVGELGIPIADVLREQAGEMRLRRRQRAEEAAQKAPIEILFPLLFCLCPALFVVIIGPGALRIMELLGT</sequence>
<dbReference type="PANTHER" id="PTHR35007">
    <property type="entry name" value="INTEGRAL MEMBRANE PROTEIN-RELATED"/>
    <property type="match status" value="1"/>
</dbReference>
<keyword evidence="1" id="KW-0812">Transmembrane</keyword>
<evidence type="ECO:0000313" key="3">
    <source>
        <dbReference type="Proteomes" id="UP000562352"/>
    </source>
</evidence>
<dbReference type="EMBL" id="JACHJJ010000045">
    <property type="protein sequence ID" value="MBB5968008.1"/>
    <property type="molecule type" value="Genomic_DNA"/>
</dbReference>
<keyword evidence="1" id="KW-1133">Transmembrane helix</keyword>
<reference evidence="2 3" key="1">
    <citation type="submission" date="2020-08" db="EMBL/GenBank/DDBJ databases">
        <title>Genomic Encyclopedia of Type Strains, Phase III (KMG-III): the genomes of soil and plant-associated and newly described type strains.</title>
        <authorList>
            <person name="Whitman W."/>
        </authorList>
    </citation>
    <scope>NUCLEOTIDE SEQUENCE [LARGE SCALE GENOMIC DNA]</scope>
    <source>
        <strain evidence="2 3">CECT 3303</strain>
    </source>
</reference>
<protein>
    <submittedName>
        <fullName evidence="2">Pilus assembly protein TadC</fullName>
    </submittedName>
</protein>
<keyword evidence="1" id="KW-0472">Membrane</keyword>
<dbReference type="AlphaFoldDB" id="A0A841DI76"/>
<proteinExistence type="predicted"/>
<comment type="caution">
    <text evidence="2">The sequence shown here is derived from an EMBL/GenBank/DDBJ whole genome shotgun (WGS) entry which is preliminary data.</text>
</comment>
<gene>
    <name evidence="2" type="ORF">FHS22_007326</name>
</gene>
<name>A0A841DI76_PLAVE</name>
<keyword evidence="3" id="KW-1185">Reference proteome</keyword>
<feature type="transmembrane region" description="Helical" evidence="1">
    <location>
        <begin position="40"/>
        <end position="62"/>
    </location>
</feature>
<accession>A0A841DI76</accession>
<organism evidence="2 3">
    <name type="scientific">Planomonospora venezuelensis</name>
    <dbReference type="NCBI Taxonomy" id="1999"/>
    <lineage>
        <taxon>Bacteria</taxon>
        <taxon>Bacillati</taxon>
        <taxon>Actinomycetota</taxon>
        <taxon>Actinomycetes</taxon>
        <taxon>Streptosporangiales</taxon>
        <taxon>Streptosporangiaceae</taxon>
        <taxon>Planomonospora</taxon>
    </lineage>
</organism>